<dbReference type="SUPFAM" id="SSF46785">
    <property type="entry name" value="Winged helix' DNA-binding domain"/>
    <property type="match status" value="1"/>
</dbReference>
<dbReference type="Gene3D" id="1.10.10.10">
    <property type="entry name" value="Winged helix-like DNA-binding domain superfamily/Winged helix DNA-binding domain"/>
    <property type="match status" value="1"/>
</dbReference>
<dbReference type="Gene3D" id="3.30.70.920">
    <property type="match status" value="1"/>
</dbReference>
<keyword evidence="3" id="KW-0804">Transcription</keyword>
<accession>A0ABV5R8Y8</accession>
<dbReference type="RefSeq" id="WP_386144093.1">
    <property type="nucleotide sequence ID" value="NZ_JBHMCG010000083.1"/>
</dbReference>
<dbReference type="InterPro" id="IPR011008">
    <property type="entry name" value="Dimeric_a/b-barrel"/>
</dbReference>
<comment type="caution">
    <text evidence="5">The sequence shown here is derived from an EMBL/GenBank/DDBJ whole genome shotgun (WGS) entry which is preliminary data.</text>
</comment>
<keyword evidence="2" id="KW-0238">DNA-binding</keyword>
<gene>
    <name evidence="5" type="ORF">ACFFTL_18795</name>
</gene>
<reference evidence="5 6" key="1">
    <citation type="submission" date="2024-09" db="EMBL/GenBank/DDBJ databases">
        <authorList>
            <person name="Sun Q."/>
            <person name="Mori K."/>
        </authorList>
    </citation>
    <scope>NUCLEOTIDE SEQUENCE [LARGE SCALE GENOMIC DNA]</scope>
    <source>
        <strain evidence="5 6">JCM 3331</strain>
    </source>
</reference>
<dbReference type="SUPFAM" id="SSF54909">
    <property type="entry name" value="Dimeric alpha+beta barrel"/>
    <property type="match status" value="1"/>
</dbReference>
<dbReference type="InterPro" id="IPR036388">
    <property type="entry name" value="WH-like_DNA-bd_sf"/>
</dbReference>
<evidence type="ECO:0000256" key="3">
    <source>
        <dbReference type="ARBA" id="ARBA00023163"/>
    </source>
</evidence>
<dbReference type="Pfam" id="PF01037">
    <property type="entry name" value="AsnC_trans_reg"/>
    <property type="match status" value="1"/>
</dbReference>
<dbReference type="InterPro" id="IPR036390">
    <property type="entry name" value="WH_DNA-bd_sf"/>
</dbReference>
<name>A0ABV5R8Y8_9ACTN</name>
<dbReference type="PANTHER" id="PTHR30154:SF54">
    <property type="entry name" value="POSSIBLE TRANSCRIPTIONAL REGULATORY PROTEIN (PROBABLY LRP_ASNC-FAMILY)"/>
    <property type="match status" value="1"/>
</dbReference>
<protein>
    <submittedName>
        <fullName evidence="5">Lrp/AsnC family transcriptional regulator</fullName>
    </submittedName>
</protein>
<evidence type="ECO:0000256" key="2">
    <source>
        <dbReference type="ARBA" id="ARBA00023125"/>
    </source>
</evidence>
<sequence length="187" mass="21085">MQRYANERSREIKIDEIDEILLWELTTDGRMSNNDLSRKAGIAPSTCHARIKRLEKLGVIRSINTFVNYEALGFPIQAIVFVRLQAQARDQVKSYASRVIRFPQVLNVFFMGGPDDFLIHVACTSSAQLRDFVATRLSTGPVAATTTSIVFDHFIGVQHMEYVSGYEEMRRPIPSRDSTSTAAGLRD</sequence>
<dbReference type="EMBL" id="JBHMCG010000083">
    <property type="protein sequence ID" value="MFB9574294.1"/>
    <property type="molecule type" value="Genomic_DNA"/>
</dbReference>
<evidence type="ECO:0000313" key="5">
    <source>
        <dbReference type="EMBL" id="MFB9574294.1"/>
    </source>
</evidence>
<dbReference type="SMART" id="SM00344">
    <property type="entry name" value="HTH_ASNC"/>
    <property type="match status" value="1"/>
</dbReference>
<keyword evidence="6" id="KW-1185">Reference proteome</keyword>
<dbReference type="InterPro" id="IPR019887">
    <property type="entry name" value="Tscrpt_reg_AsnC/Lrp_C"/>
</dbReference>
<feature type="domain" description="HTH asnC-type" evidence="4">
    <location>
        <begin position="14"/>
        <end position="75"/>
    </location>
</feature>
<dbReference type="Pfam" id="PF13412">
    <property type="entry name" value="HTH_24"/>
    <property type="match status" value="1"/>
</dbReference>
<proteinExistence type="predicted"/>
<dbReference type="PRINTS" id="PR00033">
    <property type="entry name" value="HTHASNC"/>
</dbReference>
<dbReference type="InterPro" id="IPR019888">
    <property type="entry name" value="Tscrpt_reg_AsnC-like"/>
</dbReference>
<dbReference type="InterPro" id="IPR011991">
    <property type="entry name" value="ArsR-like_HTH"/>
</dbReference>
<dbReference type="CDD" id="cd00090">
    <property type="entry name" value="HTH_ARSR"/>
    <property type="match status" value="1"/>
</dbReference>
<organism evidence="5 6">
    <name type="scientific">Streptomyces yanii</name>
    <dbReference type="NCBI Taxonomy" id="78510"/>
    <lineage>
        <taxon>Bacteria</taxon>
        <taxon>Bacillati</taxon>
        <taxon>Actinomycetota</taxon>
        <taxon>Actinomycetes</taxon>
        <taxon>Kitasatosporales</taxon>
        <taxon>Streptomycetaceae</taxon>
        <taxon>Streptomyces</taxon>
    </lineage>
</organism>
<evidence type="ECO:0000259" key="4">
    <source>
        <dbReference type="PROSITE" id="PS50956"/>
    </source>
</evidence>
<dbReference type="PANTHER" id="PTHR30154">
    <property type="entry name" value="LEUCINE-RESPONSIVE REGULATORY PROTEIN"/>
    <property type="match status" value="1"/>
</dbReference>
<dbReference type="Proteomes" id="UP001589710">
    <property type="component" value="Unassembled WGS sequence"/>
</dbReference>
<evidence type="ECO:0000256" key="1">
    <source>
        <dbReference type="ARBA" id="ARBA00023015"/>
    </source>
</evidence>
<evidence type="ECO:0000313" key="6">
    <source>
        <dbReference type="Proteomes" id="UP001589710"/>
    </source>
</evidence>
<dbReference type="InterPro" id="IPR000485">
    <property type="entry name" value="AsnC-type_HTH_dom"/>
</dbReference>
<dbReference type="PROSITE" id="PS50956">
    <property type="entry name" value="HTH_ASNC_2"/>
    <property type="match status" value="1"/>
</dbReference>
<keyword evidence="1" id="KW-0805">Transcription regulation</keyword>